<comment type="caution">
    <text evidence="1">The sequence shown here is derived from an EMBL/GenBank/DDBJ whole genome shotgun (WGS) entry which is preliminary data.</text>
</comment>
<proteinExistence type="predicted"/>
<keyword evidence="2" id="KW-1185">Reference proteome</keyword>
<dbReference type="EMBL" id="JACJID010000001">
    <property type="protein sequence ID" value="MBA8923591.1"/>
    <property type="molecule type" value="Genomic_DNA"/>
</dbReference>
<dbReference type="Gene3D" id="1.10.10.10">
    <property type="entry name" value="Winged helix-like DNA-binding domain superfamily/Winged helix DNA-binding domain"/>
    <property type="match status" value="1"/>
</dbReference>
<sequence>MLVTLLVQANHLMPVEQLVDRVWAHDPPQRHRGMDA</sequence>
<accession>A0ABR6B9P7</accession>
<organism evidence="1 2">
    <name type="scientific">Kutzneria viridogrisea</name>
    <dbReference type="NCBI Taxonomy" id="47990"/>
    <lineage>
        <taxon>Bacteria</taxon>
        <taxon>Bacillati</taxon>
        <taxon>Actinomycetota</taxon>
        <taxon>Actinomycetes</taxon>
        <taxon>Pseudonocardiales</taxon>
        <taxon>Pseudonocardiaceae</taxon>
        <taxon>Kutzneria</taxon>
    </lineage>
</organism>
<name>A0ABR6B9P7_9PSEU</name>
<dbReference type="InterPro" id="IPR036388">
    <property type="entry name" value="WH-like_DNA-bd_sf"/>
</dbReference>
<reference evidence="1 2" key="1">
    <citation type="submission" date="2020-08" db="EMBL/GenBank/DDBJ databases">
        <title>Genomic Encyclopedia of Archaeal and Bacterial Type Strains, Phase II (KMG-II): from individual species to whole genera.</title>
        <authorList>
            <person name="Goeker M."/>
        </authorList>
    </citation>
    <scope>NUCLEOTIDE SEQUENCE [LARGE SCALE GENOMIC DNA]</scope>
    <source>
        <strain evidence="1 2">DSM 43850</strain>
    </source>
</reference>
<dbReference type="Proteomes" id="UP000517916">
    <property type="component" value="Unassembled WGS sequence"/>
</dbReference>
<gene>
    <name evidence="1" type="ORF">BC739_000788</name>
</gene>
<evidence type="ECO:0000313" key="1">
    <source>
        <dbReference type="EMBL" id="MBA8923591.1"/>
    </source>
</evidence>
<protein>
    <submittedName>
        <fullName evidence="1">Uncharacterized protein</fullName>
    </submittedName>
</protein>
<evidence type="ECO:0000313" key="2">
    <source>
        <dbReference type="Proteomes" id="UP000517916"/>
    </source>
</evidence>